<evidence type="ECO:0000256" key="6">
    <source>
        <dbReference type="ARBA" id="ARBA00022989"/>
    </source>
</evidence>
<dbReference type="HOGENOM" id="CLU_117340_2_0_1"/>
<dbReference type="GO" id="GO:0005743">
    <property type="term" value="C:mitochondrial inner membrane"/>
    <property type="evidence" value="ECO:0007669"/>
    <property type="project" value="UniProtKB-SubCell"/>
</dbReference>
<evidence type="ECO:0000256" key="9">
    <source>
        <dbReference type="ARBA" id="ARBA00023136"/>
    </source>
</evidence>
<keyword evidence="4" id="KW-0999">Mitochondrion inner membrane</keyword>
<evidence type="ECO:0000256" key="1">
    <source>
        <dbReference type="ARBA" id="ARBA00004434"/>
    </source>
</evidence>
<evidence type="ECO:0000313" key="11">
    <source>
        <dbReference type="Proteomes" id="UP000030746"/>
    </source>
</evidence>
<gene>
    <name evidence="10" type="ORF">LOTGIDRAFT_98823</name>
</gene>
<dbReference type="GO" id="GO:0016491">
    <property type="term" value="F:oxidoreductase activity"/>
    <property type="evidence" value="ECO:0007669"/>
    <property type="project" value="UniProtKB-KW"/>
</dbReference>
<evidence type="ECO:0000256" key="7">
    <source>
        <dbReference type="ARBA" id="ARBA00023002"/>
    </source>
</evidence>
<dbReference type="AlphaFoldDB" id="V3ZAC5"/>
<accession>V3ZAC5</accession>
<dbReference type="InterPro" id="IPR036639">
    <property type="entry name" value="Cyt_c_oxidase_su4_sf"/>
</dbReference>
<name>V3ZAC5_LOTGI</name>
<dbReference type="Gene3D" id="1.10.442.10">
    <property type="entry name" value="Cytochrome c oxidase subunit IV"/>
    <property type="match status" value="1"/>
</dbReference>
<evidence type="ECO:0000256" key="5">
    <source>
        <dbReference type="ARBA" id="ARBA00022946"/>
    </source>
</evidence>
<dbReference type="SUPFAM" id="SSF81406">
    <property type="entry name" value="Mitochondrial cytochrome c oxidase subunit IV"/>
    <property type="match status" value="1"/>
</dbReference>
<feature type="non-terminal residue" evidence="10">
    <location>
        <position position="1"/>
    </location>
</feature>
<dbReference type="KEGG" id="lgi:LOTGIDRAFT_98823"/>
<comment type="similarity">
    <text evidence="2">Belongs to the cytochrome c oxidase IV family.</text>
</comment>
<keyword evidence="6" id="KW-1133">Transmembrane helix</keyword>
<dbReference type="InterPro" id="IPR004203">
    <property type="entry name" value="Cyt_c_oxidase_su4_fam"/>
</dbReference>
<keyword evidence="9" id="KW-0472">Membrane</keyword>
<dbReference type="GeneID" id="20253261"/>
<organism evidence="10 11">
    <name type="scientific">Lottia gigantea</name>
    <name type="common">Giant owl limpet</name>
    <dbReference type="NCBI Taxonomy" id="225164"/>
    <lineage>
        <taxon>Eukaryota</taxon>
        <taxon>Metazoa</taxon>
        <taxon>Spiralia</taxon>
        <taxon>Lophotrochozoa</taxon>
        <taxon>Mollusca</taxon>
        <taxon>Gastropoda</taxon>
        <taxon>Patellogastropoda</taxon>
        <taxon>Lottioidea</taxon>
        <taxon>Lottiidae</taxon>
        <taxon>Lottia</taxon>
    </lineage>
</organism>
<comment type="subcellular location">
    <subcellularLocation>
        <location evidence="1">Mitochondrion inner membrane</location>
        <topology evidence="1">Single-pass membrane protein</topology>
    </subcellularLocation>
</comment>
<sequence length="94" mass="10872">VGNRDAVGYGMNGRLFYNDSMEFPYPSIRFGENTQDVLALRAKERDDWSTLSVEDKKALYRASFCNNFAEMRAPTGYWKDYLTSFLVMMSMSLL</sequence>
<keyword evidence="7" id="KW-0560">Oxidoreductase</keyword>
<keyword evidence="3" id="KW-0812">Transmembrane</keyword>
<evidence type="ECO:0000256" key="2">
    <source>
        <dbReference type="ARBA" id="ARBA00008135"/>
    </source>
</evidence>
<evidence type="ECO:0008006" key="12">
    <source>
        <dbReference type="Google" id="ProtNLM"/>
    </source>
</evidence>
<dbReference type="GO" id="GO:0045277">
    <property type="term" value="C:respiratory chain complex IV"/>
    <property type="evidence" value="ECO:0007669"/>
    <property type="project" value="InterPro"/>
</dbReference>
<dbReference type="GO" id="GO:0006123">
    <property type="term" value="P:mitochondrial electron transport, cytochrome c to oxygen"/>
    <property type="evidence" value="ECO:0007669"/>
    <property type="project" value="InterPro"/>
</dbReference>
<dbReference type="CTD" id="20253261"/>
<evidence type="ECO:0000313" key="10">
    <source>
        <dbReference type="EMBL" id="ESO87908.1"/>
    </source>
</evidence>
<evidence type="ECO:0000256" key="4">
    <source>
        <dbReference type="ARBA" id="ARBA00022792"/>
    </source>
</evidence>
<dbReference type="OrthoDB" id="186013at2759"/>
<feature type="non-terminal residue" evidence="10">
    <location>
        <position position="94"/>
    </location>
</feature>
<evidence type="ECO:0000256" key="8">
    <source>
        <dbReference type="ARBA" id="ARBA00023128"/>
    </source>
</evidence>
<dbReference type="Proteomes" id="UP000030746">
    <property type="component" value="Unassembled WGS sequence"/>
</dbReference>
<keyword evidence="11" id="KW-1185">Reference proteome</keyword>
<keyword evidence="8" id="KW-0496">Mitochondrion</keyword>
<reference evidence="10 11" key="1">
    <citation type="journal article" date="2013" name="Nature">
        <title>Insights into bilaterian evolution from three spiralian genomes.</title>
        <authorList>
            <person name="Simakov O."/>
            <person name="Marletaz F."/>
            <person name="Cho S.J."/>
            <person name="Edsinger-Gonzales E."/>
            <person name="Havlak P."/>
            <person name="Hellsten U."/>
            <person name="Kuo D.H."/>
            <person name="Larsson T."/>
            <person name="Lv J."/>
            <person name="Arendt D."/>
            <person name="Savage R."/>
            <person name="Osoegawa K."/>
            <person name="de Jong P."/>
            <person name="Grimwood J."/>
            <person name="Chapman J.A."/>
            <person name="Shapiro H."/>
            <person name="Aerts A."/>
            <person name="Otillar R.P."/>
            <person name="Terry A.Y."/>
            <person name="Boore J.L."/>
            <person name="Grigoriev I.V."/>
            <person name="Lindberg D.R."/>
            <person name="Seaver E.C."/>
            <person name="Weisblat D.A."/>
            <person name="Putnam N.H."/>
            <person name="Rokhsar D.S."/>
        </authorList>
    </citation>
    <scope>NUCLEOTIDE SEQUENCE [LARGE SCALE GENOMIC DNA]</scope>
</reference>
<dbReference type="RefSeq" id="XP_009061508.1">
    <property type="nucleotide sequence ID" value="XM_009063260.1"/>
</dbReference>
<dbReference type="PANTHER" id="PTHR10707">
    <property type="entry name" value="CYTOCHROME C OXIDASE SUBUNIT IV"/>
    <property type="match status" value="1"/>
</dbReference>
<evidence type="ECO:0000256" key="3">
    <source>
        <dbReference type="ARBA" id="ARBA00022692"/>
    </source>
</evidence>
<dbReference type="STRING" id="225164.V3ZAC5"/>
<keyword evidence="5" id="KW-0809">Transit peptide</keyword>
<protein>
    <recommendedName>
        <fullName evidence="12">Cytochrome c oxidase subunit 4</fullName>
    </recommendedName>
</protein>
<dbReference type="Pfam" id="PF02936">
    <property type="entry name" value="COX4"/>
    <property type="match status" value="1"/>
</dbReference>
<dbReference type="EMBL" id="KB202823">
    <property type="protein sequence ID" value="ESO87908.1"/>
    <property type="molecule type" value="Genomic_DNA"/>
</dbReference>
<dbReference type="PANTHER" id="PTHR10707:SF10">
    <property type="entry name" value="CYTOCHROME C OXIDASE SUBUNIT 4"/>
    <property type="match status" value="1"/>
</dbReference>
<proteinExistence type="inferred from homology"/>